<dbReference type="InterPro" id="IPR046539">
    <property type="entry name" value="DUF6604"/>
</dbReference>
<gene>
    <name evidence="3" type="ORF">CCHLO57077_00012906</name>
</gene>
<keyword evidence="4" id="KW-1185">Reference proteome</keyword>
<evidence type="ECO:0000256" key="1">
    <source>
        <dbReference type="SAM" id="MobiDB-lite"/>
    </source>
</evidence>
<feature type="compositionally biased region" description="Basic and acidic residues" evidence="1">
    <location>
        <begin position="145"/>
        <end position="157"/>
    </location>
</feature>
<evidence type="ECO:0000259" key="2">
    <source>
        <dbReference type="Pfam" id="PF20253"/>
    </source>
</evidence>
<feature type="region of interest" description="Disordered" evidence="1">
    <location>
        <begin position="139"/>
        <end position="166"/>
    </location>
</feature>
<dbReference type="Proteomes" id="UP001160390">
    <property type="component" value="Unassembled WGS sequence"/>
</dbReference>
<dbReference type="Pfam" id="PF20253">
    <property type="entry name" value="DUF6604"/>
    <property type="match status" value="1"/>
</dbReference>
<dbReference type="EMBL" id="CABFNP030000582">
    <property type="protein sequence ID" value="CAI6044649.1"/>
    <property type="molecule type" value="Genomic_DNA"/>
</dbReference>
<name>A0AA35LRR7_9HYPO</name>
<organism evidence="3 4">
    <name type="scientific">Clonostachys chloroleuca</name>
    <dbReference type="NCBI Taxonomy" id="1926264"/>
    <lineage>
        <taxon>Eukaryota</taxon>
        <taxon>Fungi</taxon>
        <taxon>Dikarya</taxon>
        <taxon>Ascomycota</taxon>
        <taxon>Pezizomycotina</taxon>
        <taxon>Sordariomycetes</taxon>
        <taxon>Hypocreomycetidae</taxon>
        <taxon>Hypocreales</taxon>
        <taxon>Bionectriaceae</taxon>
        <taxon>Clonostachys</taxon>
    </lineage>
</organism>
<protein>
    <recommendedName>
        <fullName evidence="2">DUF6604 domain-containing protein</fullName>
    </recommendedName>
</protein>
<feature type="domain" description="DUF6604" evidence="2">
    <location>
        <begin position="41"/>
        <end position="183"/>
    </location>
</feature>
<dbReference type="PANTHER" id="PTHR38795">
    <property type="entry name" value="DUF6604 DOMAIN-CONTAINING PROTEIN"/>
    <property type="match status" value="1"/>
</dbReference>
<dbReference type="PANTHER" id="PTHR38795:SF1">
    <property type="entry name" value="DUF6604 DOMAIN-CONTAINING PROTEIN"/>
    <property type="match status" value="1"/>
</dbReference>
<accession>A0AA35LRR7</accession>
<evidence type="ECO:0000313" key="3">
    <source>
        <dbReference type="EMBL" id="CAI6044649.1"/>
    </source>
</evidence>
<dbReference type="AlphaFoldDB" id="A0AA35LRR7"/>
<proteinExistence type="predicted"/>
<sequence length="219" mass="23967">MRYSDRRRGMMLGNMSALTSRLPVGPLAQESRNHVNSKVYRKTQGQSMTGSAQCWTKPAKYIIPLHAFTQLANFIAKKHPRIDVPPSLISTLNRLITLRAGFAKLLAQHGQAFNSVSEARHQHFMNALKDVRSILQPHPSVETEEQSKPASEDDKTPKPPGGGLMSRFSALSVDEPSQGFLERFATECGHAARPLQLAGDASVFEAGLEKTSGGTDVSM</sequence>
<reference evidence="3" key="1">
    <citation type="submission" date="2023-01" db="EMBL/GenBank/DDBJ databases">
        <authorList>
            <person name="Piombo E."/>
        </authorList>
    </citation>
    <scope>NUCLEOTIDE SEQUENCE</scope>
</reference>
<comment type="caution">
    <text evidence="3">The sequence shown here is derived from an EMBL/GenBank/DDBJ whole genome shotgun (WGS) entry which is preliminary data.</text>
</comment>
<evidence type="ECO:0000313" key="4">
    <source>
        <dbReference type="Proteomes" id="UP001160390"/>
    </source>
</evidence>